<evidence type="ECO:0000313" key="4">
    <source>
        <dbReference type="EMBL" id="MFD1017297.1"/>
    </source>
</evidence>
<accession>A0ABW3KUS8</accession>
<dbReference type="InterPro" id="IPR026444">
    <property type="entry name" value="Secre_tail"/>
</dbReference>
<dbReference type="RefSeq" id="WP_386118869.1">
    <property type="nucleotide sequence ID" value="NZ_JBHTKM010000063.1"/>
</dbReference>
<gene>
    <name evidence="4" type="ORF">ACFQ13_15315</name>
</gene>
<feature type="chain" id="PRO_5045890052" evidence="2">
    <location>
        <begin position="19"/>
        <end position="576"/>
    </location>
</feature>
<name>A0ABW3KUS8_9FLAO</name>
<proteinExistence type="predicted"/>
<keyword evidence="5" id="KW-1185">Reference proteome</keyword>
<dbReference type="Proteomes" id="UP001597086">
    <property type="component" value="Unassembled WGS sequence"/>
</dbReference>
<evidence type="ECO:0000259" key="3">
    <source>
        <dbReference type="Pfam" id="PF18962"/>
    </source>
</evidence>
<evidence type="ECO:0000256" key="2">
    <source>
        <dbReference type="SAM" id="SignalP"/>
    </source>
</evidence>
<feature type="signal peptide" evidence="2">
    <location>
        <begin position="1"/>
        <end position="18"/>
    </location>
</feature>
<evidence type="ECO:0000313" key="5">
    <source>
        <dbReference type="Proteomes" id="UP001597086"/>
    </source>
</evidence>
<protein>
    <submittedName>
        <fullName evidence="4">T9SS type A sorting domain-containing protein</fullName>
    </submittedName>
</protein>
<evidence type="ECO:0000256" key="1">
    <source>
        <dbReference type="ARBA" id="ARBA00022729"/>
    </source>
</evidence>
<feature type="domain" description="Secretion system C-terminal sorting" evidence="3">
    <location>
        <begin position="506"/>
        <end position="575"/>
    </location>
</feature>
<organism evidence="4 5">
    <name type="scientific">Winogradskyella rapida</name>
    <dbReference type="NCBI Taxonomy" id="549701"/>
    <lineage>
        <taxon>Bacteria</taxon>
        <taxon>Pseudomonadati</taxon>
        <taxon>Bacteroidota</taxon>
        <taxon>Flavobacteriia</taxon>
        <taxon>Flavobacteriales</taxon>
        <taxon>Flavobacteriaceae</taxon>
        <taxon>Winogradskyella</taxon>
    </lineage>
</organism>
<dbReference type="Pfam" id="PF18962">
    <property type="entry name" value="Por_Secre_tail"/>
    <property type="match status" value="1"/>
</dbReference>
<reference evidence="5" key="1">
    <citation type="journal article" date="2019" name="Int. J. Syst. Evol. Microbiol.">
        <title>The Global Catalogue of Microorganisms (GCM) 10K type strain sequencing project: providing services to taxonomists for standard genome sequencing and annotation.</title>
        <authorList>
            <consortium name="The Broad Institute Genomics Platform"/>
            <consortium name="The Broad Institute Genome Sequencing Center for Infectious Disease"/>
            <person name="Wu L."/>
            <person name="Ma J."/>
        </authorList>
    </citation>
    <scope>NUCLEOTIDE SEQUENCE [LARGE SCALE GENOMIC DNA]</scope>
    <source>
        <strain evidence="5">CCUG 56098</strain>
    </source>
</reference>
<sequence>MKKIYFLLLCLMSVATYGQSPIITTIVDGDCSGGNPKLLEIYAEGTVDFSLYSLENQTNANTVWSNTQALTDLGTVTDDFVYITTSGSSDAIASDFPSLATANVLESNTMNLNGDDRVRIILTSDSSVIDQYGVEATDGTGTDWEYKDSYAKRANGTGPDSVFTPANWVFAGVSALDGLGVCQSGAETFESLIGGVGTYSSTGTPSPSVSITNPTNNTEFVSGTISVNVEFTTANLVGGESVTITVNGTETANASSPFSITTVDGETYAVTADLIDATGTISTSTITFSVANPTTIAQVATITELRAGNMGDEYVYELTGEAIISYLVTSSTRNQKYIQDAGAGILIDDPAGIITTTFAIGDGMTGVTGTLSEYVGVLQFTPTEDVAAASSTGNTVTPISISASEFAVNGEAYESRLITVTDVMFSETGNFESLTNYTLTDGADATTARTSFSDEDLIGSAIPTALSNVTGLGGEYNGIYQILPRYISDISEALSVNDFNTNTFSVYPNPTTTGSVTITSVNTEVMSVQVFDILGKQVKNEVITNNTLNVSNLKSGVYIVKITQNNASTTKKLVIK</sequence>
<keyword evidence="1 2" id="KW-0732">Signal</keyword>
<dbReference type="EMBL" id="JBHTKM010000063">
    <property type="protein sequence ID" value="MFD1017297.1"/>
    <property type="molecule type" value="Genomic_DNA"/>
</dbReference>
<comment type="caution">
    <text evidence="4">The sequence shown here is derived from an EMBL/GenBank/DDBJ whole genome shotgun (WGS) entry which is preliminary data.</text>
</comment>
<dbReference type="NCBIfam" id="TIGR04183">
    <property type="entry name" value="Por_Secre_tail"/>
    <property type="match status" value="1"/>
</dbReference>